<keyword evidence="3" id="KW-1185">Reference proteome</keyword>
<dbReference type="EMBL" id="CAJVPI010002379">
    <property type="protein sequence ID" value="CAG8642175.1"/>
    <property type="molecule type" value="Genomic_DNA"/>
</dbReference>
<reference evidence="2" key="1">
    <citation type="submission" date="2021-06" db="EMBL/GenBank/DDBJ databases">
        <authorList>
            <person name="Kallberg Y."/>
            <person name="Tangrot J."/>
            <person name="Rosling A."/>
        </authorList>
    </citation>
    <scope>NUCLEOTIDE SEQUENCE</scope>
    <source>
        <strain evidence="2">BR232B</strain>
    </source>
</reference>
<dbReference type="AlphaFoldDB" id="A0A9N9DMR8"/>
<evidence type="ECO:0000313" key="2">
    <source>
        <dbReference type="EMBL" id="CAG8642175.1"/>
    </source>
</evidence>
<feature type="compositionally biased region" description="Basic and acidic residues" evidence="1">
    <location>
        <begin position="563"/>
        <end position="573"/>
    </location>
</feature>
<evidence type="ECO:0000256" key="1">
    <source>
        <dbReference type="SAM" id="MobiDB-lite"/>
    </source>
</evidence>
<accession>A0A9N9DMR8</accession>
<name>A0A9N9DMR8_9GLOM</name>
<feature type="compositionally biased region" description="Basic residues" evidence="1">
    <location>
        <begin position="543"/>
        <end position="559"/>
    </location>
</feature>
<dbReference type="Proteomes" id="UP000789739">
    <property type="component" value="Unassembled WGS sequence"/>
</dbReference>
<comment type="caution">
    <text evidence="2">The sequence shown here is derived from an EMBL/GenBank/DDBJ whole genome shotgun (WGS) entry which is preliminary data.</text>
</comment>
<feature type="compositionally biased region" description="Basic and acidic residues" evidence="1">
    <location>
        <begin position="187"/>
        <end position="211"/>
    </location>
</feature>
<evidence type="ECO:0000313" key="3">
    <source>
        <dbReference type="Proteomes" id="UP000789739"/>
    </source>
</evidence>
<feature type="region of interest" description="Disordered" evidence="1">
    <location>
        <begin position="183"/>
        <end position="217"/>
    </location>
</feature>
<protein>
    <submittedName>
        <fullName evidence="2">10338_t:CDS:1</fullName>
    </submittedName>
</protein>
<feature type="non-terminal residue" evidence="2">
    <location>
        <position position="1"/>
    </location>
</feature>
<proteinExistence type="predicted"/>
<gene>
    <name evidence="2" type="ORF">PBRASI_LOCUS9836</name>
</gene>
<sequence length="573" mass="66676">MSKDIEPYSGYHALVSYIKDNKQCSYTEFLNLKRNVVLLSPPFSNEWGVHDLIWARRFLKESKEANKLKERDYAALEEEVMCSCIWQYSIGSFCLFLSGLEVLVLVPARVMVAATPPILVWVKKQRKNKRLQNYWETIIYEREKMGAQRAHLIGSMKIYNKVAEHNAETLAFEDYSNIVPSQSGHLETIRDEENNTFGNDEKDKAESKYSEEPDIDDVSEDENFGCNAFRKAHESILDSSKMRLHTGKVVEDILFDFCKDMEYEHHAHSYIIDYDDAEIKALFTETEWQELTVDRLGIPSIPDDIAKELSRYGKKTLEELCKVSMTSYLRDNAKYNVHQHYDNEWIQISVRNLVNLYENTDCPLTRYHYEGWYTVALFGSCIDFCFRDMRLGTDIKRTNAPSLASANRKNHNQLRTIEAARSFKGVFGQKYLHENFKMPKTLRDMLVNMNRNVNCEEEKVNKFQVFGILHLGLRVQATRMWCAGGSTTIFYKDPNVIVKNNLNIIMNSTNSESEDDLYNELMGVNQSSRSSMSSYYFAADNKKKAKSTKKSSVKKRRRQCQLYDKKPPELRPE</sequence>
<feature type="region of interest" description="Disordered" evidence="1">
    <location>
        <begin position="539"/>
        <end position="573"/>
    </location>
</feature>
<dbReference type="OrthoDB" id="2443848at2759"/>
<organism evidence="2 3">
    <name type="scientific">Paraglomus brasilianum</name>
    <dbReference type="NCBI Taxonomy" id="144538"/>
    <lineage>
        <taxon>Eukaryota</taxon>
        <taxon>Fungi</taxon>
        <taxon>Fungi incertae sedis</taxon>
        <taxon>Mucoromycota</taxon>
        <taxon>Glomeromycotina</taxon>
        <taxon>Glomeromycetes</taxon>
        <taxon>Paraglomerales</taxon>
        <taxon>Paraglomeraceae</taxon>
        <taxon>Paraglomus</taxon>
    </lineage>
</organism>